<dbReference type="Gene3D" id="1.20.81.30">
    <property type="entry name" value="Type II secretion system (T2SS), domain F"/>
    <property type="match status" value="2"/>
</dbReference>
<dbReference type="RefSeq" id="WP_163298238.1">
    <property type="nucleotide sequence ID" value="NZ_JAAGRR010000034.1"/>
</dbReference>
<keyword evidence="5 8" id="KW-0812">Transmembrane</keyword>
<proteinExistence type="inferred from homology"/>
<evidence type="ECO:0000313" key="11">
    <source>
        <dbReference type="Proteomes" id="UP000469346"/>
    </source>
</evidence>
<name>A0A6N9TNT1_DISTH</name>
<dbReference type="AlphaFoldDB" id="A0A6N9TNT1"/>
<organism evidence="10 11">
    <name type="scientific">Dissulfurirhabdus thermomarina</name>
    <dbReference type="NCBI Taxonomy" id="1765737"/>
    <lineage>
        <taxon>Bacteria</taxon>
        <taxon>Deltaproteobacteria</taxon>
        <taxon>Dissulfurirhabdaceae</taxon>
        <taxon>Dissulfurirhabdus</taxon>
    </lineage>
</organism>
<evidence type="ECO:0000256" key="8">
    <source>
        <dbReference type="SAM" id="Phobius"/>
    </source>
</evidence>
<reference evidence="10 11" key="1">
    <citation type="submission" date="2020-02" db="EMBL/GenBank/DDBJ databases">
        <title>Comparative genomics of sulfur disproportionating microorganisms.</title>
        <authorList>
            <person name="Ward L.M."/>
            <person name="Bertran E."/>
            <person name="Johnston D.T."/>
        </authorList>
    </citation>
    <scope>NUCLEOTIDE SEQUENCE [LARGE SCALE GENOMIC DNA]</scope>
    <source>
        <strain evidence="10 11">DSM 100025</strain>
    </source>
</reference>
<keyword evidence="4" id="KW-0997">Cell inner membrane</keyword>
<feature type="transmembrane region" description="Helical" evidence="8">
    <location>
        <begin position="365"/>
        <end position="396"/>
    </location>
</feature>
<evidence type="ECO:0000256" key="1">
    <source>
        <dbReference type="ARBA" id="ARBA00004429"/>
    </source>
</evidence>
<dbReference type="InterPro" id="IPR042094">
    <property type="entry name" value="T2SS_GspF_sf"/>
</dbReference>
<keyword evidence="3" id="KW-1003">Cell membrane</keyword>
<dbReference type="EMBL" id="JAAGRR010000034">
    <property type="protein sequence ID" value="NDY42090.1"/>
    <property type="molecule type" value="Genomic_DNA"/>
</dbReference>
<sequence length="401" mass="42405">MPTFSYEAIDGQGRRVQGTAVAADRGAAAAELAERGLQPIRLRRLPAVLGVRRPARPALSAEELFRMTKELADLLAAGVPLERALGILAEAAERPATANLLRDVRERVQAGRGFSEALAAHPETFSPLYVSMVRVGETGGVLPEVLSRLHGFLARSRQVRQFVLVSSIYPAILLAVGLISVVVLVVVIVPRFADIFSDLGQPVPTATAVVFGVSRFLRAWGWLIVLGAAAAGAGAWAWFRTPEGRAWAGRAVLRVPVAAGVVQRIEFGRFARTLGTLLDSGVPILKGISLAGEVLANPVFREAAAALYKGVRQGKSPSQVMRATGVFPPVMVHLAAIGEETGELGAMLLRIADDMDEKAQQEIRVTMAVAGPAAIVLIGLLVGAVVVAMLLAVFGINDVAF</sequence>
<dbReference type="PANTHER" id="PTHR30012:SF7">
    <property type="entry name" value="PROTEIN TRANSPORT PROTEIN HOFC HOMOLOG"/>
    <property type="match status" value="1"/>
</dbReference>
<evidence type="ECO:0000256" key="3">
    <source>
        <dbReference type="ARBA" id="ARBA00022475"/>
    </source>
</evidence>
<evidence type="ECO:0000256" key="2">
    <source>
        <dbReference type="ARBA" id="ARBA00005745"/>
    </source>
</evidence>
<dbReference type="Proteomes" id="UP000469346">
    <property type="component" value="Unassembled WGS sequence"/>
</dbReference>
<dbReference type="Pfam" id="PF00482">
    <property type="entry name" value="T2SSF"/>
    <property type="match status" value="2"/>
</dbReference>
<feature type="domain" description="Type II secretion system protein GspF" evidence="9">
    <location>
        <begin position="270"/>
        <end position="391"/>
    </location>
</feature>
<dbReference type="PANTHER" id="PTHR30012">
    <property type="entry name" value="GENERAL SECRETION PATHWAY PROTEIN"/>
    <property type="match status" value="1"/>
</dbReference>
<dbReference type="PRINTS" id="PR00812">
    <property type="entry name" value="BCTERIALGSPF"/>
</dbReference>
<feature type="transmembrane region" description="Helical" evidence="8">
    <location>
        <begin position="219"/>
        <end position="239"/>
    </location>
</feature>
<keyword evidence="7 8" id="KW-0472">Membrane</keyword>
<comment type="similarity">
    <text evidence="2">Belongs to the GSP F family.</text>
</comment>
<protein>
    <submittedName>
        <fullName evidence="10">Type II secretion system F family protein</fullName>
    </submittedName>
</protein>
<keyword evidence="11" id="KW-1185">Reference proteome</keyword>
<comment type="caution">
    <text evidence="10">The sequence shown here is derived from an EMBL/GenBank/DDBJ whole genome shotgun (WGS) entry which is preliminary data.</text>
</comment>
<evidence type="ECO:0000256" key="6">
    <source>
        <dbReference type="ARBA" id="ARBA00022989"/>
    </source>
</evidence>
<keyword evidence="6 8" id="KW-1133">Transmembrane helix</keyword>
<feature type="domain" description="Type II secretion system protein GspF" evidence="9">
    <location>
        <begin position="68"/>
        <end position="190"/>
    </location>
</feature>
<dbReference type="GO" id="GO:0015628">
    <property type="term" value="P:protein secretion by the type II secretion system"/>
    <property type="evidence" value="ECO:0007669"/>
    <property type="project" value="TreeGrafter"/>
</dbReference>
<comment type="subcellular location">
    <subcellularLocation>
        <location evidence="1">Cell inner membrane</location>
        <topology evidence="1">Multi-pass membrane protein</topology>
    </subcellularLocation>
</comment>
<feature type="transmembrane region" description="Helical" evidence="8">
    <location>
        <begin position="162"/>
        <end position="189"/>
    </location>
</feature>
<dbReference type="InterPro" id="IPR018076">
    <property type="entry name" value="T2SS_GspF_dom"/>
</dbReference>
<dbReference type="InterPro" id="IPR003004">
    <property type="entry name" value="GspF/PilC"/>
</dbReference>
<evidence type="ECO:0000256" key="4">
    <source>
        <dbReference type="ARBA" id="ARBA00022519"/>
    </source>
</evidence>
<gene>
    <name evidence="10" type="ORF">G3N55_04410</name>
</gene>
<evidence type="ECO:0000313" key="10">
    <source>
        <dbReference type="EMBL" id="NDY42090.1"/>
    </source>
</evidence>
<accession>A0A6N9TNT1</accession>
<evidence type="ECO:0000256" key="5">
    <source>
        <dbReference type="ARBA" id="ARBA00022692"/>
    </source>
</evidence>
<evidence type="ECO:0000259" key="9">
    <source>
        <dbReference type="Pfam" id="PF00482"/>
    </source>
</evidence>
<dbReference type="FunFam" id="1.20.81.30:FF:000001">
    <property type="entry name" value="Type II secretion system protein F"/>
    <property type="match status" value="2"/>
</dbReference>
<evidence type="ECO:0000256" key="7">
    <source>
        <dbReference type="ARBA" id="ARBA00023136"/>
    </source>
</evidence>
<dbReference type="GO" id="GO:0005886">
    <property type="term" value="C:plasma membrane"/>
    <property type="evidence" value="ECO:0007669"/>
    <property type="project" value="UniProtKB-SubCell"/>
</dbReference>